<reference evidence="2" key="1">
    <citation type="submission" date="2016-10" db="EMBL/GenBank/DDBJ databases">
        <authorList>
            <person name="Benchimol M."/>
            <person name="Almeida L.G."/>
            <person name="Vasconcelos A.T."/>
            <person name="Perreira-Neves A."/>
            <person name="Rosa I.A."/>
            <person name="Tasca T."/>
            <person name="Bogo M.R."/>
            <person name="de Souza W."/>
        </authorList>
    </citation>
    <scope>NUCLEOTIDE SEQUENCE [LARGE SCALE GENOMIC DNA]</scope>
    <source>
        <strain evidence="2">K</strain>
    </source>
</reference>
<evidence type="ECO:0000256" key="1">
    <source>
        <dbReference type="SAM" id="Coils"/>
    </source>
</evidence>
<sequence length="472" mass="56681">MKNAPKIIDSKKAVFNGNITIAKKMKTQIAHQEGLQNFELLLFELIKQREIESARIRGLEDKIDFEESKLKENIVNFQADYKLQEITINNEAKNLKEKYEFWRKKMVDIEEIKLLNRFEIKKLKRYISKTQSNNMTQIQKINHLHEKNINDPDLDFITQRVERYQVRKQQLIDQIIFLNESIKETRKQVNANNQTLSVKKEENQTLQNQIKELYKIVEAKHKKQHIESHKNSLSEEEYHKLIESFRNEQIIVHTNISKILTKLHIIDSQLARTYKKIKYFRAPFALKERIKLDKDDGVLFLKMNKTFGLKADNLTNNVHNLVQSIVDDVKETRNTRKRRILELIQKKKNLIVFNKNIASLLDYLHEIDKKEKKLDSRYRKEGKLIKYYNDYPNFSIYFEFTNSDLKKIRRPAEKLAEIHIQHEDQLIERLNNIKNKNEELIYQISYQRTRNKELKKQIRVQRIANDLDAYCE</sequence>
<accession>A0A1J4JY63</accession>
<dbReference type="AlphaFoldDB" id="A0A1J4JY63"/>
<evidence type="ECO:0000313" key="2">
    <source>
        <dbReference type="EMBL" id="OHT03931.1"/>
    </source>
</evidence>
<dbReference type="VEuPathDB" id="TrichDB:TRFO_28709"/>
<name>A0A1J4JY63_9EUKA</name>
<dbReference type="EMBL" id="MLAK01000812">
    <property type="protein sequence ID" value="OHT03931.1"/>
    <property type="molecule type" value="Genomic_DNA"/>
</dbReference>
<dbReference type="GeneID" id="94841040"/>
<dbReference type="RefSeq" id="XP_068357067.1">
    <property type="nucleotide sequence ID" value="XM_068506336.1"/>
</dbReference>
<gene>
    <name evidence="2" type="ORF">TRFO_28709</name>
</gene>
<dbReference type="Proteomes" id="UP000179807">
    <property type="component" value="Unassembled WGS sequence"/>
</dbReference>
<keyword evidence="1" id="KW-0175">Coiled coil</keyword>
<keyword evidence="3" id="KW-1185">Reference proteome</keyword>
<comment type="caution">
    <text evidence="2">The sequence shown here is derived from an EMBL/GenBank/DDBJ whole genome shotgun (WGS) entry which is preliminary data.</text>
</comment>
<evidence type="ECO:0000313" key="3">
    <source>
        <dbReference type="Proteomes" id="UP000179807"/>
    </source>
</evidence>
<feature type="coiled-coil region" evidence="1">
    <location>
        <begin position="154"/>
        <end position="216"/>
    </location>
</feature>
<proteinExistence type="predicted"/>
<protein>
    <submittedName>
        <fullName evidence="2">Uncharacterized protein</fullName>
    </submittedName>
</protein>
<organism evidence="2 3">
    <name type="scientific">Tritrichomonas foetus</name>
    <dbReference type="NCBI Taxonomy" id="1144522"/>
    <lineage>
        <taxon>Eukaryota</taxon>
        <taxon>Metamonada</taxon>
        <taxon>Parabasalia</taxon>
        <taxon>Tritrichomonadida</taxon>
        <taxon>Tritrichomonadidae</taxon>
        <taxon>Tritrichomonas</taxon>
    </lineage>
</organism>